<dbReference type="Proteomes" id="UP000053263">
    <property type="component" value="Unassembled WGS sequence"/>
</dbReference>
<reference evidence="1 2" key="1">
    <citation type="submission" date="2014-06" db="EMBL/GenBank/DDBJ databases">
        <title>Evolutionary Origins and Diversification of the Mycorrhizal Mutualists.</title>
        <authorList>
            <consortium name="DOE Joint Genome Institute"/>
            <consortium name="Mycorrhizal Genomics Consortium"/>
            <person name="Kohler A."/>
            <person name="Kuo A."/>
            <person name="Nagy L.G."/>
            <person name="Floudas D."/>
            <person name="Copeland A."/>
            <person name="Barry K.W."/>
            <person name="Cichocki N."/>
            <person name="Veneault-Fourrey C."/>
            <person name="LaButti K."/>
            <person name="Lindquist E.A."/>
            <person name="Lipzen A."/>
            <person name="Lundell T."/>
            <person name="Morin E."/>
            <person name="Murat C."/>
            <person name="Riley R."/>
            <person name="Ohm R."/>
            <person name="Sun H."/>
            <person name="Tunlid A."/>
            <person name="Henrissat B."/>
            <person name="Grigoriev I.V."/>
            <person name="Hibbett D.S."/>
            <person name="Martin F."/>
        </authorList>
    </citation>
    <scope>NUCLEOTIDE SEQUENCE [LARGE SCALE GENOMIC DNA]</scope>
    <source>
        <strain evidence="1 2">FD-325 SS-3</strain>
    </source>
</reference>
<sequence length="170" mass="19428">MVQIVTFCNLCDFCHYRARTRKARTIRLIRFLIYLLGKFQISLPGSRRLLDQNAPADSLNTTPRRPRSLRSNEWLGRSSLVRPDVWWPTLLAGRNGNGASQTPQRTLGGSGVCVKLVLARHHPRRPLFSERCLSYGRSETARCRPAHLALAICCFDDSELRIKPRGLRRC</sequence>
<accession>A0A0C9T9C8</accession>
<organism evidence="1 2">
    <name type="scientific">Plicaturopsis crispa FD-325 SS-3</name>
    <dbReference type="NCBI Taxonomy" id="944288"/>
    <lineage>
        <taxon>Eukaryota</taxon>
        <taxon>Fungi</taxon>
        <taxon>Dikarya</taxon>
        <taxon>Basidiomycota</taxon>
        <taxon>Agaricomycotina</taxon>
        <taxon>Agaricomycetes</taxon>
        <taxon>Agaricomycetidae</taxon>
        <taxon>Amylocorticiales</taxon>
        <taxon>Amylocorticiaceae</taxon>
        <taxon>Plicatura</taxon>
        <taxon>Plicaturopsis crispa</taxon>
    </lineage>
</organism>
<dbReference type="AlphaFoldDB" id="A0A0C9T9C8"/>
<evidence type="ECO:0000313" key="2">
    <source>
        <dbReference type="Proteomes" id="UP000053263"/>
    </source>
</evidence>
<keyword evidence="2" id="KW-1185">Reference proteome</keyword>
<evidence type="ECO:0000313" key="1">
    <source>
        <dbReference type="EMBL" id="KII84853.1"/>
    </source>
</evidence>
<protein>
    <submittedName>
        <fullName evidence="1">Uncharacterized protein</fullName>
    </submittedName>
</protein>
<name>A0A0C9T9C8_PLICR</name>
<proteinExistence type="predicted"/>
<dbReference type="EMBL" id="KN832569">
    <property type="protein sequence ID" value="KII84853.1"/>
    <property type="molecule type" value="Genomic_DNA"/>
</dbReference>
<gene>
    <name evidence="1" type="ORF">PLICRDRAFT_45670</name>
</gene>
<dbReference type="HOGENOM" id="CLU_1571300_0_0_1"/>